<organism evidence="2 3">
    <name type="scientific">Streptomyces actuosus</name>
    <dbReference type="NCBI Taxonomy" id="1885"/>
    <lineage>
        <taxon>Bacteria</taxon>
        <taxon>Bacillati</taxon>
        <taxon>Actinomycetota</taxon>
        <taxon>Actinomycetes</taxon>
        <taxon>Kitasatosporales</taxon>
        <taxon>Streptomycetaceae</taxon>
        <taxon>Streptomyces</taxon>
    </lineage>
</organism>
<protein>
    <submittedName>
        <fullName evidence="2">ALF repeat-containing protein</fullName>
    </submittedName>
</protein>
<reference evidence="2 3" key="1">
    <citation type="submission" date="2021-02" db="EMBL/GenBank/DDBJ databases">
        <title>Whole genome sequencing of Streptomyces actuosus VRA1.</title>
        <authorList>
            <person name="Sen G."/>
            <person name="Sen A."/>
        </authorList>
    </citation>
    <scope>NUCLEOTIDE SEQUENCE [LARGE SCALE GENOMIC DNA]</scope>
    <source>
        <strain evidence="2 3">VRA1</strain>
    </source>
</reference>
<keyword evidence="3" id="KW-1185">Reference proteome</keyword>
<proteinExistence type="predicted"/>
<dbReference type="Pfam" id="PF03752">
    <property type="entry name" value="ALF"/>
    <property type="match status" value="2"/>
</dbReference>
<accession>A0ABS2VYN0</accession>
<evidence type="ECO:0000313" key="2">
    <source>
        <dbReference type="EMBL" id="MBN0048241.1"/>
    </source>
</evidence>
<keyword evidence="1" id="KW-0732">Signal</keyword>
<dbReference type="InterPro" id="IPR005506">
    <property type="entry name" value="DUF312_ALF"/>
</dbReference>
<comment type="caution">
    <text evidence="2">The sequence shown here is derived from an EMBL/GenBank/DDBJ whole genome shotgun (WGS) entry which is preliminary data.</text>
</comment>
<feature type="signal peptide" evidence="1">
    <location>
        <begin position="1"/>
        <end position="26"/>
    </location>
</feature>
<feature type="chain" id="PRO_5045598889" evidence="1">
    <location>
        <begin position="27"/>
        <end position="197"/>
    </location>
</feature>
<dbReference type="EMBL" id="JAFFZS010000035">
    <property type="protein sequence ID" value="MBN0048241.1"/>
    <property type="molecule type" value="Genomic_DNA"/>
</dbReference>
<evidence type="ECO:0000313" key="3">
    <source>
        <dbReference type="Proteomes" id="UP000788262"/>
    </source>
</evidence>
<sequence>MPLSRAALALAAAALIPTLLAAPAFAADSPGTITGAAATAEPDPGAGVNQLSDDEVRLAIMRILADPETGPAVRAAAQAAMDGTIVDQRYFLETGRWVAQFEDDRVAVSRILYLAQQNNDRTVVREAGKALETDTPEALRTFLETGYRLAQAEDDRVAILRILADPTIGDELRAAAQTALDDGSPEALRFFLEHAEI</sequence>
<dbReference type="Proteomes" id="UP000788262">
    <property type="component" value="Unassembled WGS sequence"/>
</dbReference>
<gene>
    <name evidence="2" type="ORF">JS756_29855</name>
</gene>
<evidence type="ECO:0000256" key="1">
    <source>
        <dbReference type="SAM" id="SignalP"/>
    </source>
</evidence>
<dbReference type="RefSeq" id="WP_205386366.1">
    <property type="nucleotide sequence ID" value="NZ_JAFFZS010000035.1"/>
</dbReference>
<name>A0ABS2VYN0_STRAS</name>